<dbReference type="PANTHER" id="PTHR37285:SF5">
    <property type="entry name" value="SPORE WALL MATURATION PROTEIN DIT1"/>
    <property type="match status" value="1"/>
</dbReference>
<dbReference type="GeneID" id="34613212"/>
<dbReference type="RefSeq" id="XP_022580541.1">
    <property type="nucleotide sequence ID" value="XM_022726748.1"/>
</dbReference>
<dbReference type="STRING" id="1073090.A0A1L9SFU5"/>
<evidence type="ECO:0000256" key="1">
    <source>
        <dbReference type="SAM" id="MobiDB-lite"/>
    </source>
</evidence>
<protein>
    <submittedName>
        <fullName evidence="2">Uncharacterized protein</fullName>
    </submittedName>
</protein>
<organism evidence="2 3">
    <name type="scientific">Penicilliopsis zonata CBS 506.65</name>
    <dbReference type="NCBI Taxonomy" id="1073090"/>
    <lineage>
        <taxon>Eukaryota</taxon>
        <taxon>Fungi</taxon>
        <taxon>Dikarya</taxon>
        <taxon>Ascomycota</taxon>
        <taxon>Pezizomycotina</taxon>
        <taxon>Eurotiomycetes</taxon>
        <taxon>Eurotiomycetidae</taxon>
        <taxon>Eurotiales</taxon>
        <taxon>Aspergillaceae</taxon>
        <taxon>Penicilliopsis</taxon>
    </lineage>
</organism>
<sequence>MLPQMAPLNQGTSAYHHIHAIYTRDPTQGTLLGATGHRAEEVKASWRGFLDYAILHDRRNEYFIQTGGVRIHVFEIYLNNVLREAAADSASVISDLLVPERPARGFQGTRMRVYEVKLATEHQVRGVLMDRIEGCAEEKALCDWAGRFLVSHARLEATAVPYSEQDDEAAVLAVRITHLFARTLMYTMKEMDTKGNTPDRWEQGGFDAFARQVFFFTSRGLRVEFVLPAFPCKSSNLNRVSGYAPDKAEEIALRTLWWFTMDVEEYYPPGARITIVSDGIAVADCLGMHDEFADQYFAHLNVLKEEYFPSDPRIELISLHQLLEDKNGNAAPNNLPIDLPSYTETTTTEAAVNVRKLVIATAGIDDSAMRKAMEGAAQVKRNKEAAVAAMRKLQRQRQLDGGTSRRSTKKMDETAWKLHQTIRQDQTADEAFAAMYTDYVRFHMEDLADNPLRKLHPAHRQRLASSIGWEMILRHQAISNLLTVLFPHAVRFSVHALPNNGPAFAVDIMSRYRYQVSAVRAVRDFAPVDRKGVLQIPAPWNGCIAKIHGAAKHMLTTSGAVRDSIAEGAFLWEWTHDGGPAGTKWFRLQFTRTEAEHAWAKKYGAEQWKALVTGVGFGELRRFRREPLIVEEHEEPAPVVLLSRKKKLKLRLARKGRKVKQILGMSWKGFCRFTKGMWNNAVAGSEVVLDLNDLLTD</sequence>
<dbReference type="OrthoDB" id="429813at2759"/>
<reference evidence="3" key="1">
    <citation type="journal article" date="2017" name="Genome Biol.">
        <title>Comparative genomics reveals high biological diversity and specific adaptations in the industrially and medically important fungal genus Aspergillus.</title>
        <authorList>
            <person name="de Vries R.P."/>
            <person name="Riley R."/>
            <person name="Wiebenga A."/>
            <person name="Aguilar-Osorio G."/>
            <person name="Amillis S."/>
            <person name="Uchima C.A."/>
            <person name="Anderluh G."/>
            <person name="Asadollahi M."/>
            <person name="Askin M."/>
            <person name="Barry K."/>
            <person name="Battaglia E."/>
            <person name="Bayram O."/>
            <person name="Benocci T."/>
            <person name="Braus-Stromeyer S.A."/>
            <person name="Caldana C."/>
            <person name="Canovas D."/>
            <person name="Cerqueira G.C."/>
            <person name="Chen F."/>
            <person name="Chen W."/>
            <person name="Choi C."/>
            <person name="Clum A."/>
            <person name="Dos Santos R.A."/>
            <person name="Damasio A.R."/>
            <person name="Diallinas G."/>
            <person name="Emri T."/>
            <person name="Fekete E."/>
            <person name="Flipphi M."/>
            <person name="Freyberg S."/>
            <person name="Gallo A."/>
            <person name="Gournas C."/>
            <person name="Habgood R."/>
            <person name="Hainaut M."/>
            <person name="Harispe M.L."/>
            <person name="Henrissat B."/>
            <person name="Hilden K.S."/>
            <person name="Hope R."/>
            <person name="Hossain A."/>
            <person name="Karabika E."/>
            <person name="Karaffa L."/>
            <person name="Karanyi Z."/>
            <person name="Krasevec N."/>
            <person name="Kuo A."/>
            <person name="Kusch H."/>
            <person name="LaButti K."/>
            <person name="Lagendijk E.L."/>
            <person name="Lapidus A."/>
            <person name="Levasseur A."/>
            <person name="Lindquist E."/>
            <person name="Lipzen A."/>
            <person name="Logrieco A.F."/>
            <person name="MacCabe A."/>
            <person name="Maekelae M.R."/>
            <person name="Malavazi I."/>
            <person name="Melin P."/>
            <person name="Meyer V."/>
            <person name="Mielnichuk N."/>
            <person name="Miskei M."/>
            <person name="Molnar A.P."/>
            <person name="Mule G."/>
            <person name="Ngan C.Y."/>
            <person name="Orejas M."/>
            <person name="Orosz E."/>
            <person name="Ouedraogo J.P."/>
            <person name="Overkamp K.M."/>
            <person name="Park H.-S."/>
            <person name="Perrone G."/>
            <person name="Piumi F."/>
            <person name="Punt P.J."/>
            <person name="Ram A.F."/>
            <person name="Ramon A."/>
            <person name="Rauscher S."/>
            <person name="Record E."/>
            <person name="Riano-Pachon D.M."/>
            <person name="Robert V."/>
            <person name="Roehrig J."/>
            <person name="Ruller R."/>
            <person name="Salamov A."/>
            <person name="Salih N.S."/>
            <person name="Samson R.A."/>
            <person name="Sandor E."/>
            <person name="Sanguinetti M."/>
            <person name="Schuetze T."/>
            <person name="Sepcic K."/>
            <person name="Shelest E."/>
            <person name="Sherlock G."/>
            <person name="Sophianopoulou V."/>
            <person name="Squina F.M."/>
            <person name="Sun H."/>
            <person name="Susca A."/>
            <person name="Todd R.B."/>
            <person name="Tsang A."/>
            <person name="Unkles S.E."/>
            <person name="van de Wiele N."/>
            <person name="van Rossen-Uffink D."/>
            <person name="Oliveira J.V."/>
            <person name="Vesth T.C."/>
            <person name="Visser J."/>
            <person name="Yu J.-H."/>
            <person name="Zhou M."/>
            <person name="Andersen M.R."/>
            <person name="Archer D.B."/>
            <person name="Baker S.E."/>
            <person name="Benoit I."/>
            <person name="Brakhage A.A."/>
            <person name="Braus G.H."/>
            <person name="Fischer R."/>
            <person name="Frisvad J.C."/>
            <person name="Goldman G.H."/>
            <person name="Houbraken J."/>
            <person name="Oakley B."/>
            <person name="Pocsi I."/>
            <person name="Scazzocchio C."/>
            <person name="Seiboth B."/>
            <person name="vanKuyk P.A."/>
            <person name="Wortman J."/>
            <person name="Dyer P.S."/>
            <person name="Grigoriev I.V."/>
        </authorList>
    </citation>
    <scope>NUCLEOTIDE SEQUENCE [LARGE SCALE GENOMIC DNA]</scope>
    <source>
        <strain evidence="3">CBS 506.65</strain>
    </source>
</reference>
<name>A0A1L9SFU5_9EURO</name>
<proteinExistence type="predicted"/>
<dbReference type="PANTHER" id="PTHR37285">
    <property type="entry name" value="SPORE WALL MATURATION PROTEIN DIT1"/>
    <property type="match status" value="1"/>
</dbReference>
<dbReference type="Pfam" id="PF05141">
    <property type="entry name" value="DIT1_PvcA"/>
    <property type="match status" value="1"/>
</dbReference>
<dbReference type="VEuPathDB" id="FungiDB:ASPZODRAFT_16627"/>
<dbReference type="Proteomes" id="UP000184188">
    <property type="component" value="Unassembled WGS sequence"/>
</dbReference>
<dbReference type="EMBL" id="KV878343">
    <property type="protein sequence ID" value="OJJ46031.1"/>
    <property type="molecule type" value="Genomic_DNA"/>
</dbReference>
<dbReference type="AlphaFoldDB" id="A0A1L9SFU5"/>
<keyword evidence="3" id="KW-1185">Reference proteome</keyword>
<feature type="region of interest" description="Disordered" evidence="1">
    <location>
        <begin position="392"/>
        <end position="411"/>
    </location>
</feature>
<accession>A0A1L9SFU5</accession>
<evidence type="ECO:0000313" key="2">
    <source>
        <dbReference type="EMBL" id="OJJ46031.1"/>
    </source>
</evidence>
<dbReference type="InterPro" id="IPR007817">
    <property type="entry name" value="Isocyanide_synthase_DIT1"/>
</dbReference>
<gene>
    <name evidence="2" type="ORF">ASPZODRAFT_16627</name>
</gene>
<evidence type="ECO:0000313" key="3">
    <source>
        <dbReference type="Proteomes" id="UP000184188"/>
    </source>
</evidence>